<reference evidence="2" key="2">
    <citation type="submission" date="2023-06" db="EMBL/GenBank/DDBJ databases">
        <authorList>
            <person name="Ma L."/>
            <person name="Liu K.-W."/>
            <person name="Li Z."/>
            <person name="Hsiao Y.-Y."/>
            <person name="Qi Y."/>
            <person name="Fu T."/>
            <person name="Tang G."/>
            <person name="Zhang D."/>
            <person name="Sun W.-H."/>
            <person name="Liu D.-K."/>
            <person name="Li Y."/>
            <person name="Chen G.-Z."/>
            <person name="Liu X.-D."/>
            <person name="Liao X.-Y."/>
            <person name="Jiang Y.-T."/>
            <person name="Yu X."/>
            <person name="Hao Y."/>
            <person name="Huang J."/>
            <person name="Zhao X.-W."/>
            <person name="Ke S."/>
            <person name="Chen Y.-Y."/>
            <person name="Wu W.-L."/>
            <person name="Hsu J.-L."/>
            <person name="Lin Y.-F."/>
            <person name="Huang M.-D."/>
            <person name="Li C.-Y."/>
            <person name="Huang L."/>
            <person name="Wang Z.-W."/>
            <person name="Zhao X."/>
            <person name="Zhong W.-Y."/>
            <person name="Peng D.-H."/>
            <person name="Ahmad S."/>
            <person name="Lan S."/>
            <person name="Zhang J.-S."/>
            <person name="Tsai W.-C."/>
            <person name="Van De Peer Y."/>
            <person name="Liu Z.-J."/>
        </authorList>
    </citation>
    <scope>NUCLEOTIDE SEQUENCE</scope>
    <source>
        <strain evidence="2">CP</strain>
        <tissue evidence="2">Leaves</tissue>
    </source>
</reference>
<dbReference type="AlphaFoldDB" id="A0AAV9E9N9"/>
<accession>A0AAV9E9N9</accession>
<proteinExistence type="predicted"/>
<name>A0AAV9E9N9_ACOCL</name>
<sequence length="120" mass="13510">MRATLETMREVFANGGCGSDYWPSITESQDGGPVLPLLIKLGLENHFVRLLTSKLSKIREERSFDGTIMTMRVEAILEMYHIAGRPKIDRSPHVVHENRRAGGEGKGSEGIKRCKRENDK</sequence>
<feature type="region of interest" description="Disordered" evidence="1">
    <location>
        <begin position="90"/>
        <end position="120"/>
    </location>
</feature>
<protein>
    <submittedName>
        <fullName evidence="2">Uncharacterized protein</fullName>
    </submittedName>
</protein>
<keyword evidence="3" id="KW-1185">Reference proteome</keyword>
<dbReference type="EMBL" id="JAUJYO010000008">
    <property type="protein sequence ID" value="KAK1309693.1"/>
    <property type="molecule type" value="Genomic_DNA"/>
</dbReference>
<gene>
    <name evidence="2" type="ORF">QJS10_CPA08g01877</name>
</gene>
<comment type="caution">
    <text evidence="2">The sequence shown here is derived from an EMBL/GenBank/DDBJ whole genome shotgun (WGS) entry which is preliminary data.</text>
</comment>
<evidence type="ECO:0000313" key="2">
    <source>
        <dbReference type="EMBL" id="KAK1309693.1"/>
    </source>
</evidence>
<evidence type="ECO:0000256" key="1">
    <source>
        <dbReference type="SAM" id="MobiDB-lite"/>
    </source>
</evidence>
<organism evidence="2 3">
    <name type="scientific">Acorus calamus</name>
    <name type="common">Sweet flag</name>
    <dbReference type="NCBI Taxonomy" id="4465"/>
    <lineage>
        <taxon>Eukaryota</taxon>
        <taxon>Viridiplantae</taxon>
        <taxon>Streptophyta</taxon>
        <taxon>Embryophyta</taxon>
        <taxon>Tracheophyta</taxon>
        <taxon>Spermatophyta</taxon>
        <taxon>Magnoliopsida</taxon>
        <taxon>Liliopsida</taxon>
        <taxon>Acoraceae</taxon>
        <taxon>Acorus</taxon>
    </lineage>
</organism>
<reference evidence="2" key="1">
    <citation type="journal article" date="2023" name="Nat. Commun.">
        <title>Diploid and tetraploid genomes of Acorus and the evolution of monocots.</title>
        <authorList>
            <person name="Ma L."/>
            <person name="Liu K.W."/>
            <person name="Li Z."/>
            <person name="Hsiao Y.Y."/>
            <person name="Qi Y."/>
            <person name="Fu T."/>
            <person name="Tang G.D."/>
            <person name="Zhang D."/>
            <person name="Sun W.H."/>
            <person name="Liu D.K."/>
            <person name="Li Y."/>
            <person name="Chen G.Z."/>
            <person name="Liu X.D."/>
            <person name="Liao X.Y."/>
            <person name="Jiang Y.T."/>
            <person name="Yu X."/>
            <person name="Hao Y."/>
            <person name="Huang J."/>
            <person name="Zhao X.W."/>
            <person name="Ke S."/>
            <person name="Chen Y.Y."/>
            <person name="Wu W.L."/>
            <person name="Hsu J.L."/>
            <person name="Lin Y.F."/>
            <person name="Huang M.D."/>
            <person name="Li C.Y."/>
            <person name="Huang L."/>
            <person name="Wang Z.W."/>
            <person name="Zhao X."/>
            <person name="Zhong W.Y."/>
            <person name="Peng D.H."/>
            <person name="Ahmad S."/>
            <person name="Lan S."/>
            <person name="Zhang J.S."/>
            <person name="Tsai W.C."/>
            <person name="Van de Peer Y."/>
            <person name="Liu Z.J."/>
        </authorList>
    </citation>
    <scope>NUCLEOTIDE SEQUENCE</scope>
    <source>
        <strain evidence="2">CP</strain>
    </source>
</reference>
<evidence type="ECO:0000313" key="3">
    <source>
        <dbReference type="Proteomes" id="UP001180020"/>
    </source>
</evidence>
<dbReference type="Proteomes" id="UP001180020">
    <property type="component" value="Unassembled WGS sequence"/>
</dbReference>